<sequence length="89" mass="10425">MSSNQRTNRRPAITMEDPARMIRKDRMEILALRELLETHLERLAPPAASQLTLVRHEVIYIRKEKETVPEKNGFSGLRRRAIENIYKVA</sequence>
<keyword evidence="2" id="KW-1185">Reference proteome</keyword>
<accession>A0A163MR12</accession>
<name>A0A163MR12_ABSGL</name>
<protein>
    <submittedName>
        <fullName evidence="1">Uncharacterized protein</fullName>
    </submittedName>
</protein>
<proteinExistence type="predicted"/>
<organism evidence="1">
    <name type="scientific">Absidia glauca</name>
    <name type="common">Pin mould</name>
    <dbReference type="NCBI Taxonomy" id="4829"/>
    <lineage>
        <taxon>Eukaryota</taxon>
        <taxon>Fungi</taxon>
        <taxon>Fungi incertae sedis</taxon>
        <taxon>Mucoromycota</taxon>
        <taxon>Mucoromycotina</taxon>
        <taxon>Mucoromycetes</taxon>
        <taxon>Mucorales</taxon>
        <taxon>Cunninghamellaceae</taxon>
        <taxon>Absidia</taxon>
    </lineage>
</organism>
<dbReference type="EMBL" id="LT554761">
    <property type="protein sequence ID" value="SAM07711.1"/>
    <property type="molecule type" value="Genomic_DNA"/>
</dbReference>
<gene>
    <name evidence="1" type="primary">ABSGL_13354.1 scaffold 13664</name>
</gene>
<dbReference type="AlphaFoldDB" id="A0A163MR12"/>
<reference evidence="1" key="1">
    <citation type="submission" date="2016-04" db="EMBL/GenBank/DDBJ databases">
        <authorList>
            <person name="Evans L.H."/>
            <person name="Alamgir A."/>
            <person name="Owens N."/>
            <person name="Weber N.D."/>
            <person name="Virtaneva K."/>
            <person name="Barbian K."/>
            <person name="Babar A."/>
            <person name="Rosenke K."/>
        </authorList>
    </citation>
    <scope>NUCLEOTIDE SEQUENCE [LARGE SCALE GENOMIC DNA]</scope>
    <source>
        <strain evidence="1">CBS 101.48</strain>
    </source>
</reference>
<dbReference type="Proteomes" id="UP000078561">
    <property type="component" value="Unassembled WGS sequence"/>
</dbReference>
<dbReference type="InParanoid" id="A0A163MR12"/>
<evidence type="ECO:0000313" key="2">
    <source>
        <dbReference type="Proteomes" id="UP000078561"/>
    </source>
</evidence>
<evidence type="ECO:0000313" key="1">
    <source>
        <dbReference type="EMBL" id="SAM07711.1"/>
    </source>
</evidence>